<dbReference type="AlphaFoldDB" id="A0AAV2GP08"/>
<dbReference type="Proteomes" id="UP001497516">
    <property type="component" value="Chromosome 9"/>
</dbReference>
<evidence type="ECO:0000313" key="1">
    <source>
        <dbReference type="EMBL" id="CAL1411997.1"/>
    </source>
</evidence>
<sequence length="186" mass="21669">MVEAVQRSAKQTKWVEQVCAQIAQDCLHATIQEEEEDEGGYKDIVEQTEVVTESSRDDHDQEYPVRGDHTFLHYTSSFEETRMSEEMQANLIKSLAWRLALRSVLEEEERERARKEFVHDDESEAEGVLDLFQGERPHSEEARLLYSVKMKMCHCLKHGKVLHHFYSNVHTTASLIGCKWKVFITV</sequence>
<accession>A0AAV2GP08</accession>
<name>A0AAV2GP08_9ROSI</name>
<organism evidence="1 2">
    <name type="scientific">Linum trigynum</name>
    <dbReference type="NCBI Taxonomy" id="586398"/>
    <lineage>
        <taxon>Eukaryota</taxon>
        <taxon>Viridiplantae</taxon>
        <taxon>Streptophyta</taxon>
        <taxon>Embryophyta</taxon>
        <taxon>Tracheophyta</taxon>
        <taxon>Spermatophyta</taxon>
        <taxon>Magnoliopsida</taxon>
        <taxon>eudicotyledons</taxon>
        <taxon>Gunneridae</taxon>
        <taxon>Pentapetalae</taxon>
        <taxon>rosids</taxon>
        <taxon>fabids</taxon>
        <taxon>Malpighiales</taxon>
        <taxon>Linaceae</taxon>
        <taxon>Linum</taxon>
    </lineage>
</organism>
<proteinExistence type="predicted"/>
<keyword evidence="2" id="KW-1185">Reference proteome</keyword>
<protein>
    <submittedName>
        <fullName evidence="1">Uncharacterized protein</fullName>
    </submittedName>
</protein>
<gene>
    <name evidence="1" type="ORF">LTRI10_LOCUS51319</name>
</gene>
<dbReference type="EMBL" id="OZ034822">
    <property type="protein sequence ID" value="CAL1411997.1"/>
    <property type="molecule type" value="Genomic_DNA"/>
</dbReference>
<evidence type="ECO:0000313" key="2">
    <source>
        <dbReference type="Proteomes" id="UP001497516"/>
    </source>
</evidence>
<reference evidence="1 2" key="1">
    <citation type="submission" date="2024-04" db="EMBL/GenBank/DDBJ databases">
        <authorList>
            <person name="Fracassetti M."/>
        </authorList>
    </citation>
    <scope>NUCLEOTIDE SEQUENCE [LARGE SCALE GENOMIC DNA]</scope>
</reference>